<sequence>MSQARKKDLRNECLSKGIDLPKSRGSGKSGYYLLSDYKQLLDRHNRPTAAPIQPSPSNYMDPSSSEDDKCAICMDDINERACLPCGHSQFHYHCLLRWKETCPLCRSNYSNDDIVVHNVDAVEPQDNIHIQASKTSVSKQDSCIKIQLPFTDTDTVEIVETTVKIKINGNMFVVTIR</sequence>
<dbReference type="SMART" id="SM00184">
    <property type="entry name" value="RING"/>
    <property type="match status" value="1"/>
</dbReference>
<dbReference type="PROSITE" id="PS50089">
    <property type="entry name" value="ZF_RING_2"/>
    <property type="match status" value="1"/>
</dbReference>
<name>A0A481Z3A9_9VIRU</name>
<organism evidence="3">
    <name type="scientific">Pithovirus LCPAC101</name>
    <dbReference type="NCBI Taxonomy" id="2506586"/>
    <lineage>
        <taxon>Viruses</taxon>
        <taxon>Pithoviruses</taxon>
    </lineage>
</organism>
<dbReference type="Gene3D" id="3.30.40.10">
    <property type="entry name" value="Zinc/RING finger domain, C3HC4 (zinc finger)"/>
    <property type="match status" value="1"/>
</dbReference>
<proteinExistence type="predicted"/>
<keyword evidence="1" id="KW-0479">Metal-binding</keyword>
<keyword evidence="1" id="KW-0863">Zinc-finger</keyword>
<evidence type="ECO:0000256" key="1">
    <source>
        <dbReference type="PROSITE-ProRule" id="PRU00175"/>
    </source>
</evidence>
<evidence type="ECO:0000313" key="3">
    <source>
        <dbReference type="EMBL" id="QBK89851.1"/>
    </source>
</evidence>
<dbReference type="SUPFAM" id="SSF57850">
    <property type="entry name" value="RING/U-box"/>
    <property type="match status" value="1"/>
</dbReference>
<dbReference type="PANTHER" id="PTHR12109">
    <property type="entry name" value="RING FINGER PROTEIN 141-RELATED"/>
    <property type="match status" value="1"/>
</dbReference>
<keyword evidence="1" id="KW-0862">Zinc</keyword>
<dbReference type="EMBL" id="MK500443">
    <property type="protein sequence ID" value="QBK89851.1"/>
    <property type="molecule type" value="Genomic_DNA"/>
</dbReference>
<dbReference type="GO" id="GO:0008270">
    <property type="term" value="F:zinc ion binding"/>
    <property type="evidence" value="ECO:0007669"/>
    <property type="project" value="UniProtKB-KW"/>
</dbReference>
<dbReference type="InterPro" id="IPR013083">
    <property type="entry name" value="Znf_RING/FYVE/PHD"/>
</dbReference>
<reference evidence="3" key="1">
    <citation type="journal article" date="2019" name="MBio">
        <title>Virus Genomes from Deep Sea Sediments Expand the Ocean Megavirome and Support Independent Origins of Viral Gigantism.</title>
        <authorList>
            <person name="Backstrom D."/>
            <person name="Yutin N."/>
            <person name="Jorgensen S.L."/>
            <person name="Dharamshi J."/>
            <person name="Homa F."/>
            <person name="Zaremba-Niedwiedzka K."/>
            <person name="Spang A."/>
            <person name="Wolf Y.I."/>
            <person name="Koonin E.V."/>
            <person name="Ettema T.J."/>
        </authorList>
    </citation>
    <scope>NUCLEOTIDE SEQUENCE</scope>
</reference>
<dbReference type="Pfam" id="PF13639">
    <property type="entry name" value="zf-RING_2"/>
    <property type="match status" value="1"/>
</dbReference>
<evidence type="ECO:0000259" key="2">
    <source>
        <dbReference type="PROSITE" id="PS50089"/>
    </source>
</evidence>
<dbReference type="InterPro" id="IPR047126">
    <property type="entry name" value="RNF141-like"/>
</dbReference>
<feature type="domain" description="RING-type" evidence="2">
    <location>
        <begin position="70"/>
        <end position="106"/>
    </location>
</feature>
<gene>
    <name evidence="3" type="ORF">LCPAC101_01340</name>
</gene>
<protein>
    <submittedName>
        <fullName evidence="3">Ring finger domain protein</fullName>
    </submittedName>
</protein>
<accession>A0A481Z3A9</accession>
<dbReference type="InterPro" id="IPR001841">
    <property type="entry name" value="Znf_RING"/>
</dbReference>